<dbReference type="PANTHER" id="PTHR43142:SF1">
    <property type="entry name" value="CARBOXYLIC ESTER HYDROLASE"/>
    <property type="match status" value="1"/>
</dbReference>
<keyword evidence="10" id="KW-1185">Reference proteome</keyword>
<dbReference type="InterPro" id="IPR029058">
    <property type="entry name" value="AB_hydrolase_fold"/>
</dbReference>
<dbReference type="InterPro" id="IPR019826">
    <property type="entry name" value="Carboxylesterase_B_AS"/>
</dbReference>
<evidence type="ECO:0000313" key="9">
    <source>
        <dbReference type="EMBL" id="GBP64398.1"/>
    </source>
</evidence>
<accession>A0A4C1XLR3</accession>
<dbReference type="EC" id="3.1.1.-" evidence="6"/>
<organism evidence="9 10">
    <name type="scientific">Eumeta variegata</name>
    <name type="common">Bagworm moth</name>
    <name type="synonym">Eumeta japonica</name>
    <dbReference type="NCBI Taxonomy" id="151549"/>
    <lineage>
        <taxon>Eukaryota</taxon>
        <taxon>Metazoa</taxon>
        <taxon>Ecdysozoa</taxon>
        <taxon>Arthropoda</taxon>
        <taxon>Hexapoda</taxon>
        <taxon>Insecta</taxon>
        <taxon>Pterygota</taxon>
        <taxon>Neoptera</taxon>
        <taxon>Endopterygota</taxon>
        <taxon>Lepidoptera</taxon>
        <taxon>Glossata</taxon>
        <taxon>Ditrysia</taxon>
        <taxon>Tineoidea</taxon>
        <taxon>Psychidae</taxon>
        <taxon>Oiketicinae</taxon>
        <taxon>Eumeta</taxon>
    </lineage>
</organism>
<evidence type="ECO:0000259" key="8">
    <source>
        <dbReference type="Pfam" id="PF00135"/>
    </source>
</evidence>
<sequence length="598" mass="66336">MSMQTIFVLGLCACAAATGGCSSGSKDRPTVTSPSGTFAGSLMTSRRDRTIYAFRGIRYAKPPVGQLRFKPPEFIETYPKLVDATEDGPACPQLAGFFNMSEDCLRLNVYSPHLPKSSKTKLLPVLVYLHPGGFYAVSGQSTIAGPQYMLDHDVVLVTVNYRLGTLGMLATGDKNAPGNNGLKDQVVALRWIQRNIRAFGGDPDSVTISGYSAGGISVGLHMLSPMSRGLFHRVISMSGPPTAQWDTPPHQRHLAEKQAQLVGCPTDSIDVIVNCLRTTPWEDLGNSLNGFAVFGWDPVLRWRPVVEPDLGQPRFLPATPEQLISEGHVMDVPIIMGISEYEFLGIAYTTLIRDATALADGCSKSERFKTTFGLERIIPSTLYGTGVPDVLTNDTLRETMERNWTQLAPISFQYDLTGDRAAEAALELRRAYIGDRPFTYNNDTAFALGRLYGDALISFGVHRFSRLMSQRLSSPVYYYKFNYTGTSSHAYYPGTTTPIGAVHHDDLIYLYHGPALFPYIGLDSPHSNTVDRMTTMWTNFATRGDPNPFGNQPALKGLNWPKLEPNTRKYLQINQHEFKVLSHMYEDRFAVWERLFPL</sequence>
<evidence type="ECO:0000256" key="2">
    <source>
        <dbReference type="ARBA" id="ARBA00022487"/>
    </source>
</evidence>
<evidence type="ECO:0000313" key="10">
    <source>
        <dbReference type="Proteomes" id="UP000299102"/>
    </source>
</evidence>
<name>A0A4C1XLR3_EUMVA</name>
<comment type="caution">
    <text evidence="9">The sequence shown here is derived from an EMBL/GenBank/DDBJ whole genome shotgun (WGS) entry which is preliminary data.</text>
</comment>
<feature type="compositionally biased region" description="Polar residues" evidence="7">
    <location>
        <begin position="30"/>
        <end position="39"/>
    </location>
</feature>
<keyword evidence="5" id="KW-0325">Glycoprotein</keyword>
<comment type="similarity">
    <text evidence="1 6">Belongs to the type-B carboxylesterase/lipase family.</text>
</comment>
<keyword evidence="2" id="KW-0719">Serine esterase</keyword>
<dbReference type="SUPFAM" id="SSF53474">
    <property type="entry name" value="alpha/beta-Hydrolases"/>
    <property type="match status" value="1"/>
</dbReference>
<feature type="domain" description="Carboxylesterase type B" evidence="8">
    <location>
        <begin position="28"/>
        <end position="592"/>
    </location>
</feature>
<dbReference type="Proteomes" id="UP000299102">
    <property type="component" value="Unassembled WGS sequence"/>
</dbReference>
<dbReference type="AlphaFoldDB" id="A0A4C1XLR3"/>
<evidence type="ECO:0000256" key="1">
    <source>
        <dbReference type="ARBA" id="ARBA00005964"/>
    </source>
</evidence>
<evidence type="ECO:0000256" key="3">
    <source>
        <dbReference type="ARBA" id="ARBA00022801"/>
    </source>
</evidence>
<proteinExistence type="inferred from homology"/>
<keyword evidence="3 6" id="KW-0378">Hydrolase</keyword>
<dbReference type="PROSITE" id="PS00122">
    <property type="entry name" value="CARBOXYLESTERASE_B_1"/>
    <property type="match status" value="1"/>
</dbReference>
<reference evidence="9 10" key="1">
    <citation type="journal article" date="2019" name="Commun. Biol.">
        <title>The bagworm genome reveals a unique fibroin gene that provides high tensile strength.</title>
        <authorList>
            <person name="Kono N."/>
            <person name="Nakamura H."/>
            <person name="Ohtoshi R."/>
            <person name="Tomita M."/>
            <person name="Numata K."/>
            <person name="Arakawa K."/>
        </authorList>
    </citation>
    <scope>NUCLEOTIDE SEQUENCE [LARGE SCALE GENOMIC DNA]</scope>
</reference>
<feature type="region of interest" description="Disordered" evidence="7">
    <location>
        <begin position="20"/>
        <end position="39"/>
    </location>
</feature>
<gene>
    <name evidence="9" type="ORF">EVAR_43175_1</name>
</gene>
<evidence type="ECO:0000256" key="5">
    <source>
        <dbReference type="ARBA" id="ARBA00023180"/>
    </source>
</evidence>
<evidence type="ECO:0000256" key="6">
    <source>
        <dbReference type="RuleBase" id="RU361235"/>
    </source>
</evidence>
<keyword evidence="6" id="KW-0732">Signal</keyword>
<evidence type="ECO:0000256" key="4">
    <source>
        <dbReference type="ARBA" id="ARBA00023157"/>
    </source>
</evidence>
<evidence type="ECO:0000256" key="7">
    <source>
        <dbReference type="SAM" id="MobiDB-lite"/>
    </source>
</evidence>
<keyword evidence="4" id="KW-1015">Disulfide bond</keyword>
<dbReference type="PANTHER" id="PTHR43142">
    <property type="entry name" value="CARBOXYLIC ESTER HYDROLASE"/>
    <property type="match status" value="1"/>
</dbReference>
<feature type="chain" id="PRO_5019882171" description="Carboxylic ester hydrolase" evidence="6">
    <location>
        <begin position="24"/>
        <end position="598"/>
    </location>
</feature>
<dbReference type="Pfam" id="PF00135">
    <property type="entry name" value="COesterase"/>
    <property type="match status" value="1"/>
</dbReference>
<dbReference type="OrthoDB" id="19653at2759"/>
<dbReference type="InterPro" id="IPR002018">
    <property type="entry name" value="CarbesteraseB"/>
</dbReference>
<dbReference type="STRING" id="151549.A0A4C1XLR3"/>
<feature type="signal peptide" evidence="6">
    <location>
        <begin position="1"/>
        <end position="23"/>
    </location>
</feature>
<dbReference type="Gene3D" id="3.40.50.1820">
    <property type="entry name" value="alpha/beta hydrolase"/>
    <property type="match status" value="1"/>
</dbReference>
<dbReference type="EMBL" id="BGZK01000896">
    <property type="protein sequence ID" value="GBP64398.1"/>
    <property type="molecule type" value="Genomic_DNA"/>
</dbReference>
<protein>
    <recommendedName>
        <fullName evidence="6">Carboxylic ester hydrolase</fullName>
        <ecNumber evidence="6">3.1.1.-</ecNumber>
    </recommendedName>
</protein>
<dbReference type="GO" id="GO:0052689">
    <property type="term" value="F:carboxylic ester hydrolase activity"/>
    <property type="evidence" value="ECO:0007669"/>
    <property type="project" value="UniProtKB-KW"/>
</dbReference>